<keyword evidence="3" id="KW-1185">Reference proteome</keyword>
<dbReference type="Proteomes" id="UP000553766">
    <property type="component" value="Unassembled WGS sequence"/>
</dbReference>
<dbReference type="AlphaFoldDB" id="A0A840WIV7"/>
<dbReference type="RefSeq" id="WP_184007978.1">
    <property type="nucleotide sequence ID" value="NZ_JACIJS010000001.1"/>
</dbReference>
<dbReference type="EMBL" id="JACIJS010000001">
    <property type="protein sequence ID" value="MBB5514431.1"/>
    <property type="molecule type" value="Genomic_DNA"/>
</dbReference>
<proteinExistence type="predicted"/>
<name>A0A840WIV7_9RHOB</name>
<sequence length="295" mass="30980">MIFAAGRAEAAIYTRGQIIPPNAKGSAVPPKPPTGAIPRAARRKAQAGGKSGALTYEELARRIDRARLKGAGKTLEPRVKRVVMSYLQSAQTHGLPLKQVVTELANGQAAWRLGGAVRDAILQQPPEAVKNAACGQGCAFCCILTGGDGGLITEAEARRLHAALTPLQGEVDGRAWHPSACPALNPDTRACRVYDARPTICRSFLSTDAAACEANANGATDQGAGLLGSHLDYLFVQSLCRQALKGITQVSTYSMAQIAAAALDGQDVEQALARARHRSKTLDDTAQDAARAAHI</sequence>
<evidence type="ECO:0000313" key="3">
    <source>
        <dbReference type="Proteomes" id="UP000553766"/>
    </source>
</evidence>
<comment type="caution">
    <text evidence="2">The sequence shown here is derived from an EMBL/GenBank/DDBJ whole genome shotgun (WGS) entry which is preliminary data.</text>
</comment>
<evidence type="ECO:0000313" key="2">
    <source>
        <dbReference type="EMBL" id="MBB5514431.1"/>
    </source>
</evidence>
<gene>
    <name evidence="2" type="ORF">FHS89_000429</name>
</gene>
<dbReference type="Pfam" id="PF03692">
    <property type="entry name" value="CxxCxxCC"/>
    <property type="match status" value="1"/>
</dbReference>
<accession>A0A840WIV7</accession>
<evidence type="ECO:0008006" key="4">
    <source>
        <dbReference type="Google" id="ProtNLM"/>
    </source>
</evidence>
<evidence type="ECO:0000256" key="1">
    <source>
        <dbReference type="SAM" id="MobiDB-lite"/>
    </source>
</evidence>
<organism evidence="2 3">
    <name type="scientific">Rubricella aquisinus</name>
    <dbReference type="NCBI Taxonomy" id="2028108"/>
    <lineage>
        <taxon>Bacteria</taxon>
        <taxon>Pseudomonadati</taxon>
        <taxon>Pseudomonadota</taxon>
        <taxon>Alphaproteobacteria</taxon>
        <taxon>Rhodobacterales</taxon>
        <taxon>Paracoccaceae</taxon>
        <taxon>Rubricella</taxon>
    </lineage>
</organism>
<protein>
    <recommendedName>
        <fullName evidence="4">YkgJ family cysteine cluster protein</fullName>
    </recommendedName>
</protein>
<feature type="region of interest" description="Disordered" evidence="1">
    <location>
        <begin position="22"/>
        <end position="49"/>
    </location>
</feature>
<reference evidence="2 3" key="1">
    <citation type="submission" date="2020-08" db="EMBL/GenBank/DDBJ databases">
        <title>Genomic Encyclopedia of Type Strains, Phase IV (KMG-IV): sequencing the most valuable type-strain genomes for metagenomic binning, comparative biology and taxonomic classification.</title>
        <authorList>
            <person name="Goeker M."/>
        </authorList>
    </citation>
    <scope>NUCLEOTIDE SEQUENCE [LARGE SCALE GENOMIC DNA]</scope>
    <source>
        <strain evidence="2 3">DSM 103377</strain>
    </source>
</reference>
<dbReference type="InterPro" id="IPR005358">
    <property type="entry name" value="Puta_zinc/iron-chelating_dom"/>
</dbReference>